<dbReference type="Proteomes" id="UP000186666">
    <property type="component" value="Unassembled WGS sequence"/>
</dbReference>
<comment type="caution">
    <text evidence="1">The sequence shown here is derived from an EMBL/GenBank/DDBJ whole genome shotgun (WGS) entry which is preliminary data.</text>
</comment>
<protein>
    <recommendedName>
        <fullName evidence="3">Helix-turn-helix domain-containing protein</fullName>
    </recommendedName>
</protein>
<accession>A0ABY1KHE7</accession>
<gene>
    <name evidence="1" type="ORF">SAMN05421578_1471</name>
</gene>
<evidence type="ECO:0000313" key="1">
    <source>
        <dbReference type="EMBL" id="SIR72367.1"/>
    </source>
</evidence>
<reference evidence="1 2" key="1">
    <citation type="submission" date="2017-01" db="EMBL/GenBank/DDBJ databases">
        <authorList>
            <person name="Varghese N."/>
            <person name="Submissions S."/>
        </authorList>
    </citation>
    <scope>NUCLEOTIDE SEQUENCE [LARGE SCALE GENOMIC DNA]</scope>
    <source>
        <strain evidence="1 2">ATCC 23464</strain>
    </source>
</reference>
<evidence type="ECO:0000313" key="2">
    <source>
        <dbReference type="Proteomes" id="UP000186666"/>
    </source>
</evidence>
<name>A0ABY1KHE7_9BACL</name>
<organism evidence="1 2">
    <name type="scientific">Paenibacillus macquariensis</name>
    <dbReference type="NCBI Taxonomy" id="948756"/>
    <lineage>
        <taxon>Bacteria</taxon>
        <taxon>Bacillati</taxon>
        <taxon>Bacillota</taxon>
        <taxon>Bacilli</taxon>
        <taxon>Bacillales</taxon>
        <taxon>Paenibacillaceae</taxon>
        <taxon>Paenibacillus</taxon>
    </lineage>
</organism>
<dbReference type="RefSeq" id="WP_076577119.1">
    <property type="nucleotide sequence ID" value="NZ_FTNK01000047.1"/>
</dbReference>
<dbReference type="EMBL" id="FTNK01000047">
    <property type="protein sequence ID" value="SIR72367.1"/>
    <property type="molecule type" value="Genomic_DNA"/>
</dbReference>
<evidence type="ECO:0008006" key="3">
    <source>
        <dbReference type="Google" id="ProtNLM"/>
    </source>
</evidence>
<sequence length="313" mass="36453">MENSWFPIAKGMIHDEAFRNLTSTEKLYFWEVISEFNMSGGEFYKSDIWFAATLNLSLEKIRKARAKLAKMEYISMIPGTQDKRGRKLATTYKGVKWADVPEGEQFSKMDRTTFNTMVSYIGSKFTHDDVACFVYIAHMIWTKGGVFASMTKSEFVGVTGIPKSVNCAWNLVKNFEFQGGDRLFGFNDRYRSVEFKKINTVLYTPERIARIENDIEQRIDVLRLKSEKKVRDKLRQEGHVFSEDLYPLYERLYKEKHNNTPDYSWKEKELIALGEPAEVATALRIYFDSGLPSNRKTYTLASFIQGYKKYTDK</sequence>
<keyword evidence="2" id="KW-1185">Reference proteome</keyword>
<proteinExistence type="predicted"/>